<evidence type="ECO:0000313" key="2">
    <source>
        <dbReference type="Proteomes" id="UP000593576"/>
    </source>
</evidence>
<comment type="caution">
    <text evidence="1">The sequence shown here is derived from an EMBL/GenBank/DDBJ whole genome shotgun (WGS) entry which is preliminary data.</text>
</comment>
<accession>A0A7J9MAR9</accession>
<dbReference type="Proteomes" id="UP000593576">
    <property type="component" value="Unassembled WGS sequence"/>
</dbReference>
<proteinExistence type="predicted"/>
<gene>
    <name evidence="1" type="ORF">Goshw_010450</name>
</gene>
<name>A0A7J9MAR9_GOSSC</name>
<reference evidence="1 2" key="1">
    <citation type="journal article" date="2019" name="Genome Biol. Evol.">
        <title>Insights into the evolution of the New World diploid cottons (Gossypium, subgenus Houzingenia) based on genome sequencing.</title>
        <authorList>
            <person name="Grover C.E."/>
            <person name="Arick M.A. 2nd"/>
            <person name="Thrash A."/>
            <person name="Conover J.L."/>
            <person name="Sanders W.S."/>
            <person name="Peterson D.G."/>
            <person name="Frelichowski J.E."/>
            <person name="Scheffler J.A."/>
            <person name="Scheffler B.E."/>
            <person name="Wendel J.F."/>
        </authorList>
    </citation>
    <scope>NUCLEOTIDE SEQUENCE [LARGE SCALE GENOMIC DNA]</scope>
    <source>
        <strain evidence="1">1</strain>
        <tissue evidence="1">Leaf</tissue>
    </source>
</reference>
<protein>
    <submittedName>
        <fullName evidence="1">Uncharacterized protein</fullName>
    </submittedName>
</protein>
<keyword evidence="2" id="KW-1185">Reference proteome</keyword>
<organism evidence="1 2">
    <name type="scientific">Gossypium schwendimanii</name>
    <name type="common">Cotton</name>
    <dbReference type="NCBI Taxonomy" id="34291"/>
    <lineage>
        <taxon>Eukaryota</taxon>
        <taxon>Viridiplantae</taxon>
        <taxon>Streptophyta</taxon>
        <taxon>Embryophyta</taxon>
        <taxon>Tracheophyta</taxon>
        <taxon>Spermatophyta</taxon>
        <taxon>Magnoliopsida</taxon>
        <taxon>eudicotyledons</taxon>
        <taxon>Gunneridae</taxon>
        <taxon>Pentapetalae</taxon>
        <taxon>rosids</taxon>
        <taxon>malvids</taxon>
        <taxon>Malvales</taxon>
        <taxon>Malvaceae</taxon>
        <taxon>Malvoideae</taxon>
        <taxon>Gossypium</taxon>
    </lineage>
</organism>
<dbReference type="EMBL" id="JABFAF010000010">
    <property type="protein sequence ID" value="MBA0868213.1"/>
    <property type="molecule type" value="Genomic_DNA"/>
</dbReference>
<dbReference type="AlphaFoldDB" id="A0A7J9MAR9"/>
<sequence>MPTYAINAWRQNQLHLHHTFAAQLKARK</sequence>
<evidence type="ECO:0000313" key="1">
    <source>
        <dbReference type="EMBL" id="MBA0868213.1"/>
    </source>
</evidence>